<dbReference type="NCBIfam" id="TIGR00077">
    <property type="entry name" value="lspA"/>
    <property type="match status" value="1"/>
</dbReference>
<keyword evidence="4 9" id="KW-0812">Transmembrane</keyword>
<feature type="transmembrane region" description="Helical" evidence="9">
    <location>
        <begin position="134"/>
        <end position="158"/>
    </location>
</feature>
<feature type="transmembrane region" description="Helical" evidence="9">
    <location>
        <begin position="96"/>
        <end position="114"/>
    </location>
</feature>
<dbReference type="PRINTS" id="PR00781">
    <property type="entry name" value="LIPOSIGPTASE"/>
</dbReference>
<evidence type="ECO:0000256" key="6">
    <source>
        <dbReference type="ARBA" id="ARBA00022801"/>
    </source>
</evidence>
<name>A0A455STP9_9CHLR</name>
<feature type="compositionally biased region" description="Basic and acidic residues" evidence="12">
    <location>
        <begin position="186"/>
        <end position="198"/>
    </location>
</feature>
<keyword evidence="7 9" id="KW-1133">Transmembrane helix</keyword>
<evidence type="ECO:0000256" key="1">
    <source>
        <dbReference type="ARBA" id="ARBA00006139"/>
    </source>
</evidence>
<dbReference type="PANTHER" id="PTHR33695">
    <property type="entry name" value="LIPOPROTEIN SIGNAL PEPTIDASE"/>
    <property type="match status" value="1"/>
</dbReference>
<comment type="similarity">
    <text evidence="1 9 11">Belongs to the peptidase A8 family.</text>
</comment>
<dbReference type="EMBL" id="AP019377">
    <property type="protein sequence ID" value="BBH91803.1"/>
    <property type="molecule type" value="Genomic_DNA"/>
</dbReference>
<accession>A0A455STP9</accession>
<gene>
    <name evidence="9 13" type="primary">lspA</name>
    <name evidence="13" type="ORF">KTA_00020</name>
</gene>
<evidence type="ECO:0000256" key="12">
    <source>
        <dbReference type="SAM" id="MobiDB-lite"/>
    </source>
</evidence>
<comment type="caution">
    <text evidence="9">Lacks conserved residue(s) required for the propagation of feature annotation.</text>
</comment>
<dbReference type="GO" id="GO:0004190">
    <property type="term" value="F:aspartic-type endopeptidase activity"/>
    <property type="evidence" value="ECO:0007669"/>
    <property type="project" value="UniProtKB-UniRule"/>
</dbReference>
<dbReference type="InterPro" id="IPR001872">
    <property type="entry name" value="Peptidase_A8"/>
</dbReference>
<dbReference type="AlphaFoldDB" id="A0A455STP9"/>
<reference evidence="13" key="1">
    <citation type="submission" date="2018-12" db="EMBL/GenBank/DDBJ databases">
        <title>Novel natural products biosynthetic potential of the class Ktedonobacteria.</title>
        <authorList>
            <person name="Zheng Y."/>
            <person name="Saitou A."/>
            <person name="Wang C.M."/>
            <person name="Toyoda A."/>
            <person name="Minakuchi Y."/>
            <person name="Sekiguchi Y."/>
            <person name="Ueda K."/>
            <person name="Takano H."/>
            <person name="Sakai Y."/>
            <person name="Yokota A."/>
            <person name="Yabe S."/>
        </authorList>
    </citation>
    <scope>NUCLEOTIDE SEQUENCE</scope>
    <source>
        <strain evidence="13">A3-2</strain>
    </source>
</reference>
<sequence>MSARRARLYDLLALLVMVLVVGLDQWTKALVVSYLSPPDSGHVVPLLGDYLSLYYTRNSGAAFGLFANSAVLAGLIAVAVAVVITLYLRGLNSGPLSYKLVFGLIIGGAVGNLIDRVRHGGYVVDFILFRIPQIGFRFAVFNLADAAISVGVVLLLLLMLCGALPRAAEPGKPAQGRGTAPGYWKTAEREQREEHVGP</sequence>
<keyword evidence="6 9" id="KW-0378">Hydrolase</keyword>
<comment type="function">
    <text evidence="9 10">This protein specifically catalyzes the removal of signal peptides from prolipoproteins.</text>
</comment>
<evidence type="ECO:0000256" key="5">
    <source>
        <dbReference type="ARBA" id="ARBA00022750"/>
    </source>
</evidence>
<dbReference type="Pfam" id="PF01252">
    <property type="entry name" value="Peptidase_A8"/>
    <property type="match status" value="1"/>
</dbReference>
<dbReference type="PANTHER" id="PTHR33695:SF1">
    <property type="entry name" value="LIPOPROTEIN SIGNAL PEPTIDASE"/>
    <property type="match status" value="1"/>
</dbReference>
<feature type="active site" evidence="9">
    <location>
        <position position="125"/>
    </location>
</feature>
<keyword evidence="8 9" id="KW-0472">Membrane</keyword>
<keyword evidence="13" id="KW-0449">Lipoprotein</keyword>
<dbReference type="GO" id="GO:0005886">
    <property type="term" value="C:plasma membrane"/>
    <property type="evidence" value="ECO:0007669"/>
    <property type="project" value="UniProtKB-SubCell"/>
</dbReference>
<comment type="catalytic activity">
    <reaction evidence="9 10">
        <text>Release of signal peptides from bacterial membrane prolipoproteins. Hydrolyzes -Xaa-Yaa-Zaa-|-(S,diacylglyceryl)Cys-, in which Xaa is hydrophobic (preferably Leu), and Yaa (Ala or Ser) and Zaa (Gly or Ala) have small, neutral side chains.</text>
        <dbReference type="EC" id="3.4.23.36"/>
    </reaction>
</comment>
<feature type="active site" evidence="9">
    <location>
        <position position="145"/>
    </location>
</feature>
<evidence type="ECO:0000313" key="13">
    <source>
        <dbReference type="EMBL" id="BBH91803.1"/>
    </source>
</evidence>
<dbReference type="GO" id="GO:0006508">
    <property type="term" value="P:proteolysis"/>
    <property type="evidence" value="ECO:0007669"/>
    <property type="project" value="UniProtKB-KW"/>
</dbReference>
<keyword evidence="5 9" id="KW-0064">Aspartyl protease</keyword>
<dbReference type="UniPathway" id="UPA00665"/>
<comment type="subcellular location">
    <subcellularLocation>
        <location evidence="9">Cell membrane</location>
        <topology evidence="9">Multi-pass membrane protein</topology>
    </subcellularLocation>
</comment>
<organism evidence="13">
    <name type="scientific">Thermogemmatispora argillosa</name>
    <dbReference type="NCBI Taxonomy" id="2045280"/>
    <lineage>
        <taxon>Bacteria</taxon>
        <taxon>Bacillati</taxon>
        <taxon>Chloroflexota</taxon>
        <taxon>Ktedonobacteria</taxon>
        <taxon>Thermogemmatisporales</taxon>
        <taxon>Thermogemmatisporaceae</taxon>
        <taxon>Thermogemmatispora</taxon>
    </lineage>
</organism>
<keyword evidence="2 9" id="KW-1003">Cell membrane</keyword>
<evidence type="ECO:0000256" key="7">
    <source>
        <dbReference type="ARBA" id="ARBA00022989"/>
    </source>
</evidence>
<evidence type="ECO:0000256" key="10">
    <source>
        <dbReference type="RuleBase" id="RU000594"/>
    </source>
</evidence>
<evidence type="ECO:0000256" key="2">
    <source>
        <dbReference type="ARBA" id="ARBA00022475"/>
    </source>
</evidence>
<dbReference type="PROSITE" id="PS00855">
    <property type="entry name" value="SPASE_II"/>
    <property type="match status" value="1"/>
</dbReference>
<evidence type="ECO:0000256" key="8">
    <source>
        <dbReference type="ARBA" id="ARBA00023136"/>
    </source>
</evidence>
<evidence type="ECO:0000256" key="4">
    <source>
        <dbReference type="ARBA" id="ARBA00022692"/>
    </source>
</evidence>
<evidence type="ECO:0000256" key="9">
    <source>
        <dbReference type="HAMAP-Rule" id="MF_00161"/>
    </source>
</evidence>
<keyword evidence="3 9" id="KW-0645">Protease</keyword>
<evidence type="ECO:0000256" key="11">
    <source>
        <dbReference type="RuleBase" id="RU004181"/>
    </source>
</evidence>
<comment type="pathway">
    <text evidence="9">Protein modification; lipoprotein biosynthesis (signal peptide cleavage).</text>
</comment>
<proteinExistence type="inferred from homology"/>
<dbReference type="EC" id="3.4.23.36" evidence="9"/>
<protein>
    <recommendedName>
        <fullName evidence="9">Lipoprotein signal peptidase</fullName>
        <ecNumber evidence="9">3.4.23.36</ecNumber>
    </recommendedName>
    <alternativeName>
        <fullName evidence="9">Prolipoprotein signal peptidase</fullName>
    </alternativeName>
    <alternativeName>
        <fullName evidence="9">Signal peptidase II</fullName>
        <shortName evidence="9">SPase II</shortName>
    </alternativeName>
</protein>
<dbReference type="HAMAP" id="MF_00161">
    <property type="entry name" value="LspA"/>
    <property type="match status" value="1"/>
</dbReference>
<feature type="region of interest" description="Disordered" evidence="12">
    <location>
        <begin position="169"/>
        <end position="198"/>
    </location>
</feature>
<feature type="transmembrane region" description="Helical" evidence="9">
    <location>
        <begin position="61"/>
        <end position="84"/>
    </location>
</feature>
<evidence type="ECO:0000256" key="3">
    <source>
        <dbReference type="ARBA" id="ARBA00022670"/>
    </source>
</evidence>